<proteinExistence type="predicted"/>
<dbReference type="InterPro" id="IPR036514">
    <property type="entry name" value="SGNH_hydro_sf"/>
</dbReference>
<sequence>MREKLIIITSVAILSIALIVFLQKSDGAVRNAPTPGNTIVVLGDSLTVGIGDTDGDGWVPLVEAQLGRKITRIATPGETTAGGLARLDEVRALKPDTVIVFLGGNDALRRIPVADTFAHLQTIITTLQEEGILVVLVGVRGSFFGDRYEQEFKTLAEDTRAALVLNVLKDIFNNPDRMSPDRIHPNTEGYILIAKRITETLKPLISI</sequence>
<dbReference type="Pfam" id="PF13472">
    <property type="entry name" value="Lipase_GDSL_2"/>
    <property type="match status" value="1"/>
</dbReference>
<dbReference type="PANTHER" id="PTHR30383:SF5">
    <property type="entry name" value="SGNH HYDROLASE-TYPE ESTERASE DOMAIN-CONTAINING PROTEIN"/>
    <property type="match status" value="1"/>
</dbReference>
<organism evidence="2 3">
    <name type="scientific">Candidatus Kaiserbacteria bacterium RIFCSPHIGHO2_02_FULL_49_34</name>
    <dbReference type="NCBI Taxonomy" id="1798491"/>
    <lineage>
        <taxon>Bacteria</taxon>
        <taxon>Candidatus Kaiseribacteriota</taxon>
    </lineage>
</organism>
<comment type="caution">
    <text evidence="2">The sequence shown here is derived from an EMBL/GenBank/DDBJ whole genome shotgun (WGS) entry which is preliminary data.</text>
</comment>
<dbReference type="Proteomes" id="UP000176511">
    <property type="component" value="Unassembled WGS sequence"/>
</dbReference>
<dbReference type="STRING" id="1798491.A3C87_03860"/>
<dbReference type="InterPro" id="IPR051532">
    <property type="entry name" value="Ester_Hydrolysis_Enzymes"/>
</dbReference>
<evidence type="ECO:0000313" key="3">
    <source>
        <dbReference type="Proteomes" id="UP000176511"/>
    </source>
</evidence>
<evidence type="ECO:0000259" key="1">
    <source>
        <dbReference type="Pfam" id="PF13472"/>
    </source>
</evidence>
<dbReference type="InterPro" id="IPR013830">
    <property type="entry name" value="SGNH_hydro"/>
</dbReference>
<dbReference type="SUPFAM" id="SSF52266">
    <property type="entry name" value="SGNH hydrolase"/>
    <property type="match status" value="1"/>
</dbReference>
<name>A0A1F6DL32_9BACT</name>
<feature type="domain" description="SGNH hydrolase-type esterase" evidence="1">
    <location>
        <begin position="41"/>
        <end position="190"/>
    </location>
</feature>
<dbReference type="Gene3D" id="3.40.50.1110">
    <property type="entry name" value="SGNH hydrolase"/>
    <property type="match status" value="1"/>
</dbReference>
<dbReference type="PANTHER" id="PTHR30383">
    <property type="entry name" value="THIOESTERASE 1/PROTEASE 1/LYSOPHOSPHOLIPASE L1"/>
    <property type="match status" value="1"/>
</dbReference>
<accession>A0A1F6DL32</accession>
<protein>
    <recommendedName>
        <fullName evidence="1">SGNH hydrolase-type esterase domain-containing protein</fullName>
    </recommendedName>
</protein>
<reference evidence="2 3" key="1">
    <citation type="journal article" date="2016" name="Nat. Commun.">
        <title>Thousands of microbial genomes shed light on interconnected biogeochemical processes in an aquifer system.</title>
        <authorList>
            <person name="Anantharaman K."/>
            <person name="Brown C.T."/>
            <person name="Hug L.A."/>
            <person name="Sharon I."/>
            <person name="Castelle C.J."/>
            <person name="Probst A.J."/>
            <person name="Thomas B.C."/>
            <person name="Singh A."/>
            <person name="Wilkins M.J."/>
            <person name="Karaoz U."/>
            <person name="Brodie E.L."/>
            <person name="Williams K.H."/>
            <person name="Hubbard S.S."/>
            <person name="Banfield J.F."/>
        </authorList>
    </citation>
    <scope>NUCLEOTIDE SEQUENCE [LARGE SCALE GENOMIC DNA]</scope>
</reference>
<dbReference type="EMBL" id="MFLE01000015">
    <property type="protein sequence ID" value="OGG61712.1"/>
    <property type="molecule type" value="Genomic_DNA"/>
</dbReference>
<evidence type="ECO:0000313" key="2">
    <source>
        <dbReference type="EMBL" id="OGG61712.1"/>
    </source>
</evidence>
<gene>
    <name evidence="2" type="ORF">A3C87_03860</name>
</gene>
<dbReference type="GO" id="GO:0004622">
    <property type="term" value="F:phosphatidylcholine lysophospholipase activity"/>
    <property type="evidence" value="ECO:0007669"/>
    <property type="project" value="TreeGrafter"/>
</dbReference>
<dbReference type="AlphaFoldDB" id="A0A1F6DL32"/>